<dbReference type="CDD" id="cd00995">
    <property type="entry name" value="PBP2_NikA_DppA_OppA_like"/>
    <property type="match status" value="1"/>
</dbReference>
<dbReference type="EMBL" id="QJJK01000003">
    <property type="protein sequence ID" value="PXW61956.1"/>
    <property type="molecule type" value="Genomic_DNA"/>
</dbReference>
<dbReference type="InterPro" id="IPR000914">
    <property type="entry name" value="SBP_5_dom"/>
</dbReference>
<accession>A0A2V3UEL7</accession>
<protein>
    <submittedName>
        <fullName evidence="5">Peptide/nickel transport system substrate-binding protein</fullName>
    </submittedName>
</protein>
<feature type="domain" description="Solute-binding protein family 5" evidence="4">
    <location>
        <begin position="101"/>
        <end position="469"/>
    </location>
</feature>
<evidence type="ECO:0000256" key="2">
    <source>
        <dbReference type="ARBA" id="ARBA00005695"/>
    </source>
</evidence>
<dbReference type="RefSeq" id="WP_110374227.1">
    <property type="nucleotide sequence ID" value="NZ_JAHBRY010000001.1"/>
</dbReference>
<dbReference type="GO" id="GO:1904680">
    <property type="term" value="F:peptide transmembrane transporter activity"/>
    <property type="evidence" value="ECO:0007669"/>
    <property type="project" value="TreeGrafter"/>
</dbReference>
<reference evidence="5 6" key="1">
    <citation type="submission" date="2018-05" db="EMBL/GenBank/DDBJ databases">
        <title>Genomic Encyclopedia of Type Strains, Phase IV (KMG-IV): sequencing the most valuable type-strain genomes for metagenomic binning, comparative biology and taxonomic classification.</title>
        <authorList>
            <person name="Goeker M."/>
        </authorList>
    </citation>
    <scope>NUCLEOTIDE SEQUENCE [LARGE SCALE GENOMIC DNA]</scope>
    <source>
        <strain evidence="5 6">DSM 6462</strain>
    </source>
</reference>
<dbReference type="GO" id="GO:0015833">
    <property type="term" value="P:peptide transport"/>
    <property type="evidence" value="ECO:0007669"/>
    <property type="project" value="TreeGrafter"/>
</dbReference>
<comment type="caution">
    <text evidence="5">The sequence shown here is derived from an EMBL/GenBank/DDBJ whole genome shotgun (WGS) entry which is preliminary data.</text>
</comment>
<gene>
    <name evidence="5" type="ORF">C7450_103478</name>
</gene>
<comment type="subcellular location">
    <subcellularLocation>
        <location evidence="1">Periplasm</location>
    </subcellularLocation>
</comment>
<keyword evidence="6" id="KW-1185">Reference proteome</keyword>
<dbReference type="SUPFAM" id="SSF53850">
    <property type="entry name" value="Periplasmic binding protein-like II"/>
    <property type="match status" value="1"/>
</dbReference>
<evidence type="ECO:0000256" key="3">
    <source>
        <dbReference type="SAM" id="SignalP"/>
    </source>
</evidence>
<name>A0A2V3UEL7_9HYPH</name>
<proteinExistence type="inferred from homology"/>
<feature type="chain" id="PRO_5016031394" evidence="3">
    <location>
        <begin position="26"/>
        <end position="566"/>
    </location>
</feature>
<dbReference type="Proteomes" id="UP000248021">
    <property type="component" value="Unassembled WGS sequence"/>
</dbReference>
<dbReference type="Pfam" id="PF00496">
    <property type="entry name" value="SBP_bac_5"/>
    <property type="match status" value="1"/>
</dbReference>
<dbReference type="AlphaFoldDB" id="A0A2V3UEL7"/>
<comment type="similarity">
    <text evidence="2">Belongs to the bacterial solute-binding protein 5 family.</text>
</comment>
<dbReference type="Gene3D" id="3.10.105.10">
    <property type="entry name" value="Dipeptide-binding Protein, Domain 3"/>
    <property type="match status" value="1"/>
</dbReference>
<evidence type="ECO:0000313" key="5">
    <source>
        <dbReference type="EMBL" id="PXW61956.1"/>
    </source>
</evidence>
<sequence length="566" mass="63915">MTVLSRLATATAVSALLSAAAPVAAHDGPHVATSERHTAAGILSATDHDGPKTAKHLRIGIWNPAGNITTYTIGNSWNDWVLYLSLDKLLEPSPYLSKGRSWLATEVVPVTADGRVWEAEIRQGVKFHDGSELTVDDVVFTYEYYRDGPANRWTHHVSDVPRVEKIEKISPTRIRFTSERPMPNFDLVTAPELPILQKKQWETIKNPRSLTDPAIGTGPYKLVDYKADEYYHYVAHDQYWAGKPLVDELTLIMIKDPQTMFAALKSGEIDGAARAMPPELVEQWRNDPAIEIAQAPSLWGTWMQMNLDLPVFNNRDLRYALSLAIQPDAMVERIMLGRAQSGKHGWPHLDSTWTKPGLAVPYDAALARKGFDNQGLVDKDKDGFRDMPDGKPIDWRILVSTNQPLHVRAAELMVKQFADVGFKSHVEAVDAATFANLSNSGQYDFAISEITPHGLADQDQYMQFYSSSQMRKLLESEPERLALYNKWWEADTRDKRKDASFELQAYEVKYPSRFMLWYPDGLFAYRWQSYDNYASSSGYGIFHKYSFLPEAGRIGTTAPLDAKFPH</sequence>
<dbReference type="OrthoDB" id="9803988at2"/>
<evidence type="ECO:0000256" key="1">
    <source>
        <dbReference type="ARBA" id="ARBA00004418"/>
    </source>
</evidence>
<dbReference type="Gene3D" id="3.40.190.10">
    <property type="entry name" value="Periplasmic binding protein-like II"/>
    <property type="match status" value="1"/>
</dbReference>
<organism evidence="5 6">
    <name type="scientific">Chelatococcus asaccharovorans</name>
    <dbReference type="NCBI Taxonomy" id="28210"/>
    <lineage>
        <taxon>Bacteria</taxon>
        <taxon>Pseudomonadati</taxon>
        <taxon>Pseudomonadota</taxon>
        <taxon>Alphaproteobacteria</taxon>
        <taxon>Hyphomicrobiales</taxon>
        <taxon>Chelatococcaceae</taxon>
        <taxon>Chelatococcus</taxon>
    </lineage>
</organism>
<evidence type="ECO:0000259" key="4">
    <source>
        <dbReference type="Pfam" id="PF00496"/>
    </source>
</evidence>
<dbReference type="InterPro" id="IPR039424">
    <property type="entry name" value="SBP_5"/>
</dbReference>
<feature type="signal peptide" evidence="3">
    <location>
        <begin position="1"/>
        <end position="25"/>
    </location>
</feature>
<evidence type="ECO:0000313" key="6">
    <source>
        <dbReference type="Proteomes" id="UP000248021"/>
    </source>
</evidence>
<keyword evidence="3" id="KW-0732">Signal</keyword>
<dbReference type="PANTHER" id="PTHR30290">
    <property type="entry name" value="PERIPLASMIC BINDING COMPONENT OF ABC TRANSPORTER"/>
    <property type="match status" value="1"/>
</dbReference>